<proteinExistence type="predicted"/>
<accession>A0ABN8MPA7</accession>
<evidence type="ECO:0000313" key="11">
    <source>
        <dbReference type="Proteomes" id="UP001159427"/>
    </source>
</evidence>
<feature type="transmembrane region" description="Helical" evidence="8">
    <location>
        <begin position="176"/>
        <end position="199"/>
    </location>
</feature>
<evidence type="ECO:0000256" key="5">
    <source>
        <dbReference type="ARBA" id="ARBA00023136"/>
    </source>
</evidence>
<dbReference type="Pfam" id="PF00001">
    <property type="entry name" value="7tm_1"/>
    <property type="match status" value="1"/>
</dbReference>
<feature type="domain" description="G-protein coupled receptors family 1 profile" evidence="9">
    <location>
        <begin position="35"/>
        <end position="295"/>
    </location>
</feature>
<keyword evidence="3 8" id="KW-1133">Transmembrane helix</keyword>
<reference evidence="10 11" key="1">
    <citation type="submission" date="2022-05" db="EMBL/GenBank/DDBJ databases">
        <authorList>
            <consortium name="Genoscope - CEA"/>
            <person name="William W."/>
        </authorList>
    </citation>
    <scope>NUCLEOTIDE SEQUENCE [LARGE SCALE GENOMIC DNA]</scope>
</reference>
<feature type="transmembrane region" description="Helical" evidence="8">
    <location>
        <begin position="94"/>
        <end position="115"/>
    </location>
</feature>
<evidence type="ECO:0000256" key="4">
    <source>
        <dbReference type="ARBA" id="ARBA00023040"/>
    </source>
</evidence>
<comment type="caution">
    <text evidence="10">The sequence shown here is derived from an EMBL/GenBank/DDBJ whole genome shotgun (WGS) entry which is preliminary data.</text>
</comment>
<name>A0ABN8MPA7_9CNID</name>
<dbReference type="Gene3D" id="1.20.1070.10">
    <property type="entry name" value="Rhodopsin 7-helix transmembrane proteins"/>
    <property type="match status" value="1"/>
</dbReference>
<organism evidence="10 11">
    <name type="scientific">Porites evermanni</name>
    <dbReference type="NCBI Taxonomy" id="104178"/>
    <lineage>
        <taxon>Eukaryota</taxon>
        <taxon>Metazoa</taxon>
        <taxon>Cnidaria</taxon>
        <taxon>Anthozoa</taxon>
        <taxon>Hexacorallia</taxon>
        <taxon>Scleractinia</taxon>
        <taxon>Fungiina</taxon>
        <taxon>Poritidae</taxon>
        <taxon>Porites</taxon>
    </lineage>
</organism>
<evidence type="ECO:0000256" key="6">
    <source>
        <dbReference type="ARBA" id="ARBA00023170"/>
    </source>
</evidence>
<evidence type="ECO:0000256" key="8">
    <source>
        <dbReference type="SAM" id="Phobius"/>
    </source>
</evidence>
<feature type="transmembrane region" description="Helical" evidence="8">
    <location>
        <begin position="273"/>
        <end position="300"/>
    </location>
</feature>
<dbReference type="CDD" id="cd00637">
    <property type="entry name" value="7tm_classA_rhodopsin-like"/>
    <property type="match status" value="1"/>
</dbReference>
<comment type="subcellular location">
    <subcellularLocation>
        <location evidence="1">Membrane</location>
        <topology evidence="1">Multi-pass membrane protein</topology>
    </subcellularLocation>
</comment>
<evidence type="ECO:0000256" key="2">
    <source>
        <dbReference type="ARBA" id="ARBA00022692"/>
    </source>
</evidence>
<dbReference type="InterPro" id="IPR000276">
    <property type="entry name" value="GPCR_Rhodpsn"/>
</dbReference>
<dbReference type="EMBL" id="CALNXI010000653">
    <property type="protein sequence ID" value="CAH3030750.1"/>
    <property type="molecule type" value="Genomic_DNA"/>
</dbReference>
<feature type="transmembrane region" description="Helical" evidence="8">
    <location>
        <begin position="20"/>
        <end position="39"/>
    </location>
</feature>
<gene>
    <name evidence="10" type="ORF">PEVE_00038476</name>
</gene>
<protein>
    <recommendedName>
        <fullName evidence="9">G-protein coupled receptors family 1 profile domain-containing protein</fullName>
    </recommendedName>
</protein>
<keyword evidence="11" id="KW-1185">Reference proteome</keyword>
<evidence type="ECO:0000256" key="1">
    <source>
        <dbReference type="ARBA" id="ARBA00004141"/>
    </source>
</evidence>
<dbReference type="PANTHER" id="PTHR45695">
    <property type="entry name" value="LEUCOKININ RECEPTOR-RELATED"/>
    <property type="match status" value="1"/>
</dbReference>
<sequence>MSDALLSSNSSGTTRKFSIALETLYCVFFIVGIIENALVFHRIRKTKPRRKLTTNQLLMLHLVVVDILILMTLTPAVLYSAVDITHTSFITCRIMLPMVMFYPYIRVFSQVIIALERRRSVVTPLHPRFTTTAIVSMLCLCWLLSAVFTAPIVWNAALGPRSCGNEKSAPIPSLRLILYTSKIFLHFVIPMTIITACYVQAGLASKKSRYNIFKASQMKSCALQREASRLQNKRVCKAFAIMVVVFAVCTAPLNAICMWIAYGSGKNEVLENQALYCLVANFPVLFASFLDPIIYGTFCFRRRGTYRSKMKKAWDKLLRRK</sequence>
<keyword evidence="5 8" id="KW-0472">Membrane</keyword>
<evidence type="ECO:0000256" key="3">
    <source>
        <dbReference type="ARBA" id="ARBA00022989"/>
    </source>
</evidence>
<keyword evidence="6" id="KW-0675">Receptor</keyword>
<dbReference type="PRINTS" id="PR00237">
    <property type="entry name" value="GPCRRHODOPSN"/>
</dbReference>
<evidence type="ECO:0000259" key="9">
    <source>
        <dbReference type="PROSITE" id="PS50262"/>
    </source>
</evidence>
<dbReference type="SUPFAM" id="SSF81321">
    <property type="entry name" value="Family A G protein-coupled receptor-like"/>
    <property type="match status" value="1"/>
</dbReference>
<evidence type="ECO:0000256" key="7">
    <source>
        <dbReference type="ARBA" id="ARBA00023224"/>
    </source>
</evidence>
<evidence type="ECO:0000313" key="10">
    <source>
        <dbReference type="EMBL" id="CAH3030750.1"/>
    </source>
</evidence>
<keyword evidence="2 8" id="KW-0812">Transmembrane</keyword>
<feature type="transmembrane region" description="Helical" evidence="8">
    <location>
        <begin position="135"/>
        <end position="156"/>
    </location>
</feature>
<dbReference type="PANTHER" id="PTHR45695:SF9">
    <property type="entry name" value="LEUCOKININ RECEPTOR"/>
    <property type="match status" value="1"/>
</dbReference>
<keyword evidence="4" id="KW-0297">G-protein coupled receptor</keyword>
<feature type="transmembrane region" description="Helical" evidence="8">
    <location>
        <begin position="60"/>
        <end position="82"/>
    </location>
</feature>
<dbReference type="PROSITE" id="PS50262">
    <property type="entry name" value="G_PROTEIN_RECEP_F1_2"/>
    <property type="match status" value="1"/>
</dbReference>
<keyword evidence="7" id="KW-0807">Transducer</keyword>
<dbReference type="InterPro" id="IPR017452">
    <property type="entry name" value="GPCR_Rhodpsn_7TM"/>
</dbReference>
<dbReference type="Proteomes" id="UP001159427">
    <property type="component" value="Unassembled WGS sequence"/>
</dbReference>
<feature type="transmembrane region" description="Helical" evidence="8">
    <location>
        <begin position="238"/>
        <end position="261"/>
    </location>
</feature>